<dbReference type="Proteomes" id="UP000184518">
    <property type="component" value="Unassembled WGS sequence"/>
</dbReference>
<accession>A0A1M5LXP6</accession>
<dbReference type="STRING" id="1416778.SAMN05443633_12058"/>
<proteinExistence type="predicted"/>
<dbReference type="AlphaFoldDB" id="A0A1M5LXP6"/>
<name>A0A1M5LXP6_9FLAO</name>
<reference evidence="2" key="1">
    <citation type="submission" date="2016-11" db="EMBL/GenBank/DDBJ databases">
        <authorList>
            <person name="Varghese N."/>
            <person name="Submissions S."/>
        </authorList>
    </citation>
    <scope>NUCLEOTIDE SEQUENCE [LARGE SCALE GENOMIC DNA]</scope>
    <source>
        <strain evidence="2">DSM 27619</strain>
    </source>
</reference>
<keyword evidence="2" id="KW-1185">Reference proteome</keyword>
<organism evidence="1 2">
    <name type="scientific">Chryseobacterium arachidis</name>
    <dbReference type="NCBI Taxonomy" id="1416778"/>
    <lineage>
        <taxon>Bacteria</taxon>
        <taxon>Pseudomonadati</taxon>
        <taxon>Bacteroidota</taxon>
        <taxon>Flavobacteriia</taxon>
        <taxon>Flavobacteriales</taxon>
        <taxon>Weeksellaceae</taxon>
        <taxon>Chryseobacterium group</taxon>
        <taxon>Chryseobacterium</taxon>
    </lineage>
</organism>
<dbReference type="EMBL" id="FQUT01000020">
    <property type="protein sequence ID" value="SHG69771.1"/>
    <property type="molecule type" value="Genomic_DNA"/>
</dbReference>
<gene>
    <name evidence="1" type="ORF">SAMN05443633_12058</name>
</gene>
<evidence type="ECO:0000313" key="2">
    <source>
        <dbReference type="Proteomes" id="UP000184518"/>
    </source>
</evidence>
<sequence length="34" mass="4228">MKKAKPHFITFKRKVYKDILDYCIKERGMILYSY</sequence>
<evidence type="ECO:0000313" key="1">
    <source>
        <dbReference type="EMBL" id="SHG69771.1"/>
    </source>
</evidence>
<protein>
    <submittedName>
        <fullName evidence="1">Uncharacterized protein</fullName>
    </submittedName>
</protein>